<dbReference type="Gene3D" id="3.30.420.10">
    <property type="entry name" value="Ribonuclease H-like superfamily/Ribonuclease H"/>
    <property type="match status" value="1"/>
</dbReference>
<keyword evidence="2" id="KW-1185">Reference proteome</keyword>
<dbReference type="HOGENOM" id="CLU_056788_12_1_1"/>
<accession>A0A0C9YT37</accession>
<name>A0A0C9YT37_9AGAM</name>
<feature type="non-terminal residue" evidence="1">
    <location>
        <position position="1"/>
    </location>
</feature>
<protein>
    <recommendedName>
        <fullName evidence="3">Tc1-like transposase DDE domain-containing protein</fullName>
    </recommendedName>
</protein>
<organism evidence="1 2">
    <name type="scientific">Pisolithus microcarpus 441</name>
    <dbReference type="NCBI Taxonomy" id="765257"/>
    <lineage>
        <taxon>Eukaryota</taxon>
        <taxon>Fungi</taxon>
        <taxon>Dikarya</taxon>
        <taxon>Basidiomycota</taxon>
        <taxon>Agaricomycotina</taxon>
        <taxon>Agaricomycetes</taxon>
        <taxon>Agaricomycetidae</taxon>
        <taxon>Boletales</taxon>
        <taxon>Sclerodermatineae</taxon>
        <taxon>Pisolithaceae</taxon>
        <taxon>Pisolithus</taxon>
    </lineage>
</organism>
<evidence type="ECO:0000313" key="1">
    <source>
        <dbReference type="EMBL" id="KIK19871.1"/>
    </source>
</evidence>
<dbReference type="EMBL" id="KN833776">
    <property type="protein sequence ID" value="KIK19871.1"/>
    <property type="molecule type" value="Genomic_DNA"/>
</dbReference>
<dbReference type="InterPro" id="IPR036397">
    <property type="entry name" value="RNaseH_sf"/>
</dbReference>
<sequence>VEFLPVYLPDFNPIKQAFSVIKAHIHNNAPSFSHSDTTGTDPADADVVCAVYSVTPEKAWAFYQHSGY</sequence>
<dbReference type="Proteomes" id="UP000054018">
    <property type="component" value="Unassembled WGS sequence"/>
</dbReference>
<dbReference type="OrthoDB" id="2266637at2759"/>
<evidence type="ECO:0000313" key="2">
    <source>
        <dbReference type="Proteomes" id="UP000054018"/>
    </source>
</evidence>
<reference evidence="2" key="2">
    <citation type="submission" date="2015-01" db="EMBL/GenBank/DDBJ databases">
        <title>Evolutionary Origins and Diversification of the Mycorrhizal Mutualists.</title>
        <authorList>
            <consortium name="DOE Joint Genome Institute"/>
            <consortium name="Mycorrhizal Genomics Consortium"/>
            <person name="Kohler A."/>
            <person name="Kuo A."/>
            <person name="Nagy L.G."/>
            <person name="Floudas D."/>
            <person name="Copeland A."/>
            <person name="Barry K.W."/>
            <person name="Cichocki N."/>
            <person name="Veneault-Fourrey C."/>
            <person name="LaButti K."/>
            <person name="Lindquist E.A."/>
            <person name="Lipzen A."/>
            <person name="Lundell T."/>
            <person name="Morin E."/>
            <person name="Murat C."/>
            <person name="Riley R."/>
            <person name="Ohm R."/>
            <person name="Sun H."/>
            <person name="Tunlid A."/>
            <person name="Henrissat B."/>
            <person name="Grigoriev I.V."/>
            <person name="Hibbett D.S."/>
            <person name="Martin F."/>
        </authorList>
    </citation>
    <scope>NUCLEOTIDE SEQUENCE [LARGE SCALE GENOMIC DNA]</scope>
    <source>
        <strain evidence="2">441</strain>
    </source>
</reference>
<dbReference type="STRING" id="765257.A0A0C9YT37"/>
<dbReference type="AlphaFoldDB" id="A0A0C9YT37"/>
<proteinExistence type="predicted"/>
<evidence type="ECO:0008006" key="3">
    <source>
        <dbReference type="Google" id="ProtNLM"/>
    </source>
</evidence>
<dbReference type="GO" id="GO:0003676">
    <property type="term" value="F:nucleic acid binding"/>
    <property type="evidence" value="ECO:0007669"/>
    <property type="project" value="InterPro"/>
</dbReference>
<reference evidence="1 2" key="1">
    <citation type="submission" date="2014-04" db="EMBL/GenBank/DDBJ databases">
        <authorList>
            <consortium name="DOE Joint Genome Institute"/>
            <person name="Kuo A."/>
            <person name="Kohler A."/>
            <person name="Costa M.D."/>
            <person name="Nagy L.G."/>
            <person name="Floudas D."/>
            <person name="Copeland A."/>
            <person name="Barry K.W."/>
            <person name="Cichocki N."/>
            <person name="Veneault-Fourrey C."/>
            <person name="LaButti K."/>
            <person name="Lindquist E.A."/>
            <person name="Lipzen A."/>
            <person name="Lundell T."/>
            <person name="Morin E."/>
            <person name="Murat C."/>
            <person name="Sun H."/>
            <person name="Tunlid A."/>
            <person name="Henrissat B."/>
            <person name="Grigoriev I.V."/>
            <person name="Hibbett D.S."/>
            <person name="Martin F."/>
            <person name="Nordberg H.P."/>
            <person name="Cantor M.N."/>
            <person name="Hua S.X."/>
        </authorList>
    </citation>
    <scope>NUCLEOTIDE SEQUENCE [LARGE SCALE GENOMIC DNA]</scope>
    <source>
        <strain evidence="1 2">441</strain>
    </source>
</reference>
<gene>
    <name evidence="1" type="ORF">PISMIDRAFT_41884</name>
</gene>
<feature type="non-terminal residue" evidence="1">
    <location>
        <position position="68"/>
    </location>
</feature>